<dbReference type="EMBL" id="BMNE01000001">
    <property type="protein sequence ID" value="GGN65957.1"/>
    <property type="molecule type" value="Genomic_DNA"/>
</dbReference>
<evidence type="ECO:0000256" key="1">
    <source>
        <dbReference type="SAM" id="MobiDB-lite"/>
    </source>
</evidence>
<evidence type="ECO:0000313" key="3">
    <source>
        <dbReference type="Proteomes" id="UP000658127"/>
    </source>
</evidence>
<feature type="compositionally biased region" description="Basic and acidic residues" evidence="1">
    <location>
        <begin position="1"/>
        <end position="18"/>
    </location>
</feature>
<accession>A0ABQ2K2G4</accession>
<reference evidence="3" key="1">
    <citation type="journal article" date="2019" name="Int. J. Syst. Evol. Microbiol.">
        <title>The Global Catalogue of Microorganisms (GCM) 10K type strain sequencing project: providing services to taxonomists for standard genome sequencing and annotation.</title>
        <authorList>
            <consortium name="The Broad Institute Genomics Platform"/>
            <consortium name="The Broad Institute Genome Sequencing Center for Infectious Disease"/>
            <person name="Wu L."/>
            <person name="Ma J."/>
        </authorList>
    </citation>
    <scope>NUCLEOTIDE SEQUENCE [LARGE SCALE GENOMIC DNA]</scope>
    <source>
        <strain evidence="3">CGMCC 4.7329</strain>
    </source>
</reference>
<protein>
    <submittedName>
        <fullName evidence="2">Uncharacterized protein</fullName>
    </submittedName>
</protein>
<feature type="region of interest" description="Disordered" evidence="1">
    <location>
        <begin position="1"/>
        <end position="23"/>
    </location>
</feature>
<name>A0ABQ2K2G4_9NOCA</name>
<gene>
    <name evidence="2" type="ORF">GCM10011610_00370</name>
</gene>
<organism evidence="2 3">
    <name type="scientific">Nocardia rhizosphaerihabitans</name>
    <dbReference type="NCBI Taxonomy" id="1691570"/>
    <lineage>
        <taxon>Bacteria</taxon>
        <taxon>Bacillati</taxon>
        <taxon>Actinomycetota</taxon>
        <taxon>Actinomycetes</taxon>
        <taxon>Mycobacteriales</taxon>
        <taxon>Nocardiaceae</taxon>
        <taxon>Nocardia</taxon>
    </lineage>
</organism>
<proteinExistence type="predicted"/>
<sequence>MAWRDDGSGSGTPERRNELTTAEQDLVLSTAEQVVWDLSTDTDYDFAADEVADDLDRVAGDMRLYDRLAAAGFCGPVWTESVITLVKHGSVVLDTWSRSGRIFSVLWDKGIALKPAASEAERRRLAVDELHRREIVHPAVAEAAVKVQQELQAGVGWMPGPGRLSLKSYFVGSCTYGFANEFRKHRRREKAIVLAASDRYDWPDAGSLAFDRSNPVGIYPDPEIAVLEREVIREHMDELTEVERFIVWSKLLGHTAVDISEFLDGELSPKAVAHRWERLQRKFAWVNRLASVRNS</sequence>
<evidence type="ECO:0000313" key="2">
    <source>
        <dbReference type="EMBL" id="GGN65957.1"/>
    </source>
</evidence>
<comment type="caution">
    <text evidence="2">The sequence shown here is derived from an EMBL/GenBank/DDBJ whole genome shotgun (WGS) entry which is preliminary data.</text>
</comment>
<dbReference type="RefSeq" id="WP_189022503.1">
    <property type="nucleotide sequence ID" value="NZ_BMNE01000001.1"/>
</dbReference>
<keyword evidence="3" id="KW-1185">Reference proteome</keyword>
<dbReference type="Proteomes" id="UP000658127">
    <property type="component" value="Unassembled WGS sequence"/>
</dbReference>